<dbReference type="AlphaFoldDB" id="A0A497E5B6"/>
<evidence type="ECO:0000313" key="2">
    <source>
        <dbReference type="EMBL" id="RLE10354.1"/>
    </source>
</evidence>
<proteinExistence type="predicted"/>
<accession>A0A497E5B6</accession>
<feature type="transmembrane region" description="Helical" evidence="1">
    <location>
        <begin position="50"/>
        <end position="69"/>
    </location>
</feature>
<dbReference type="PROSITE" id="PS51257">
    <property type="entry name" value="PROKAR_LIPOPROTEIN"/>
    <property type="match status" value="1"/>
</dbReference>
<dbReference type="EMBL" id="QMPZ01000010">
    <property type="protein sequence ID" value="RLE10354.1"/>
    <property type="molecule type" value="Genomic_DNA"/>
</dbReference>
<evidence type="ECO:0000313" key="3">
    <source>
        <dbReference type="Proteomes" id="UP000279422"/>
    </source>
</evidence>
<feature type="transmembrane region" description="Helical" evidence="1">
    <location>
        <begin position="203"/>
        <end position="221"/>
    </location>
</feature>
<feature type="transmembrane region" description="Helical" evidence="1">
    <location>
        <begin position="174"/>
        <end position="197"/>
    </location>
</feature>
<dbReference type="Proteomes" id="UP000279422">
    <property type="component" value="Unassembled WGS sequence"/>
</dbReference>
<protein>
    <recommendedName>
        <fullName evidence="4">DUF624 domain-containing protein</fullName>
    </recommendedName>
</protein>
<keyword evidence="1" id="KW-0812">Transmembrane</keyword>
<feature type="transmembrane region" description="Helical" evidence="1">
    <location>
        <begin position="21"/>
        <end position="44"/>
    </location>
</feature>
<keyword evidence="1" id="KW-1133">Transmembrane helix</keyword>
<feature type="transmembrane region" description="Helical" evidence="1">
    <location>
        <begin position="103"/>
        <end position="124"/>
    </location>
</feature>
<name>A0A497E5B6_UNCAE</name>
<evidence type="ECO:0000256" key="1">
    <source>
        <dbReference type="SAM" id="Phobius"/>
    </source>
</evidence>
<evidence type="ECO:0008006" key="4">
    <source>
        <dbReference type="Google" id="ProtNLM"/>
    </source>
</evidence>
<gene>
    <name evidence="2" type="ORF">DRJ00_01625</name>
</gene>
<sequence length="257" mass="28951">MVNKPSAAKALKFFLSDVYNNLGKVILTNLVWTACFLPCLLIGMRIKQNFSPLTFLILVGSFLLTSPALGGTFHLARKIVLNDPYIEVGDFIEGVKKYWKKSLFLLAISLIVPVLIAGALVFYGEMAKSFSIGIILWALSLWAFIFFLLMQIYLFPLMVTQKKMGLRNLLKTSLLLALNNVGFTVIVVLVELVLLFLFSITGLIFIGGASAIALLQINAFVELSKRYTGEEIRKERKREPKSVGQLLREVFFPWKYE</sequence>
<organism evidence="2 3">
    <name type="scientific">Aerophobetes bacterium</name>
    <dbReference type="NCBI Taxonomy" id="2030807"/>
    <lineage>
        <taxon>Bacteria</taxon>
        <taxon>Candidatus Aerophobota</taxon>
    </lineage>
</organism>
<comment type="caution">
    <text evidence="2">The sequence shown here is derived from an EMBL/GenBank/DDBJ whole genome shotgun (WGS) entry which is preliminary data.</text>
</comment>
<feature type="transmembrane region" description="Helical" evidence="1">
    <location>
        <begin position="130"/>
        <end position="154"/>
    </location>
</feature>
<keyword evidence="1" id="KW-0472">Membrane</keyword>
<reference evidence="2 3" key="1">
    <citation type="submission" date="2018-06" db="EMBL/GenBank/DDBJ databases">
        <title>Extensive metabolic versatility and redundancy in microbially diverse, dynamic hydrothermal sediments.</title>
        <authorList>
            <person name="Dombrowski N."/>
            <person name="Teske A."/>
            <person name="Baker B.J."/>
        </authorList>
    </citation>
    <scope>NUCLEOTIDE SEQUENCE [LARGE SCALE GENOMIC DNA]</scope>
    <source>
        <strain evidence="2">B47_G16</strain>
    </source>
</reference>